<reference evidence="11 12" key="1">
    <citation type="submission" date="2020-08" db="EMBL/GenBank/DDBJ databases">
        <title>Genome public.</title>
        <authorList>
            <person name="Liu C."/>
            <person name="Sun Q."/>
        </authorList>
    </citation>
    <scope>NUCLEOTIDE SEQUENCE [LARGE SCALE GENOMIC DNA]</scope>
    <source>
        <strain evidence="11 12">NSJ-43</strain>
    </source>
</reference>
<dbReference type="RefSeq" id="WP_186837174.1">
    <property type="nucleotide sequence ID" value="NZ_JACOPD010000007.1"/>
</dbReference>
<dbReference type="Pfam" id="PF00483">
    <property type="entry name" value="NTP_transferase"/>
    <property type="match status" value="1"/>
</dbReference>
<gene>
    <name evidence="11" type="ORF">H8S01_10565</name>
</gene>
<keyword evidence="3" id="KW-0808">Transferase</keyword>
<evidence type="ECO:0000256" key="1">
    <source>
        <dbReference type="ARBA" id="ARBA00006890"/>
    </source>
</evidence>
<dbReference type="Pfam" id="PF00288">
    <property type="entry name" value="GHMP_kinases_N"/>
    <property type="match status" value="1"/>
</dbReference>
<keyword evidence="6 11" id="KW-0418">Kinase</keyword>
<dbReference type="EMBL" id="JACOPD010000007">
    <property type="protein sequence ID" value="MBC5681402.1"/>
    <property type="molecule type" value="Genomic_DNA"/>
</dbReference>
<dbReference type="PANTHER" id="PTHR43197">
    <property type="entry name" value="UTP--GLUCOSE-1-PHOSPHATE URIDYLYLTRANSFERASE"/>
    <property type="match status" value="1"/>
</dbReference>
<evidence type="ECO:0000259" key="9">
    <source>
        <dbReference type="Pfam" id="PF00288"/>
    </source>
</evidence>
<dbReference type="Gene3D" id="3.90.550.10">
    <property type="entry name" value="Spore Coat Polysaccharide Biosynthesis Protein SpsA, Chain A"/>
    <property type="match status" value="1"/>
</dbReference>
<feature type="domain" description="GHMP kinase N-terminal" evidence="9">
    <location>
        <begin position="92"/>
        <end position="175"/>
    </location>
</feature>
<dbReference type="InterPro" id="IPR006204">
    <property type="entry name" value="GHMP_kinase_N_dom"/>
</dbReference>
<dbReference type="InterPro" id="IPR036554">
    <property type="entry name" value="GHMP_kinase_C_sf"/>
</dbReference>
<keyword evidence="7" id="KW-0067">ATP-binding</keyword>
<dbReference type="Proteomes" id="UP000628463">
    <property type="component" value="Unassembled WGS sequence"/>
</dbReference>
<dbReference type="SUPFAM" id="SSF53448">
    <property type="entry name" value="Nucleotide-diphospho-sugar transferases"/>
    <property type="match status" value="1"/>
</dbReference>
<organism evidence="11 12">
    <name type="scientific">Lachnospira hominis</name>
    <name type="common">ex Liu et al. 2021</name>
    <dbReference type="NCBI Taxonomy" id="2763051"/>
    <lineage>
        <taxon>Bacteria</taxon>
        <taxon>Bacillati</taxon>
        <taxon>Bacillota</taxon>
        <taxon>Clostridia</taxon>
        <taxon>Lachnospirales</taxon>
        <taxon>Lachnospiraceae</taxon>
        <taxon>Lachnospira</taxon>
    </lineage>
</organism>
<dbReference type="InterPro" id="IPR029044">
    <property type="entry name" value="Nucleotide-diphossugar_trans"/>
</dbReference>
<accession>A0ABR7G1U2</accession>
<dbReference type="SUPFAM" id="SSF55060">
    <property type="entry name" value="GHMP Kinase, C-terminal domain"/>
    <property type="match status" value="1"/>
</dbReference>
<dbReference type="PRINTS" id="PR00959">
    <property type="entry name" value="MEVGALKINASE"/>
</dbReference>
<dbReference type="InterPro" id="IPR020568">
    <property type="entry name" value="Ribosomal_Su5_D2-typ_SF"/>
</dbReference>
<comment type="caution">
    <text evidence="11">The sequence shown here is derived from an EMBL/GenBank/DDBJ whole genome shotgun (WGS) entry which is preliminary data.</text>
</comment>
<dbReference type="GO" id="GO:0016301">
    <property type="term" value="F:kinase activity"/>
    <property type="evidence" value="ECO:0007669"/>
    <property type="project" value="UniProtKB-KW"/>
</dbReference>
<protein>
    <recommendedName>
        <fullName evidence="2">UTP--glucose-1-phosphate uridylyltransferase</fullName>
        <ecNumber evidence="2">2.7.7.9</ecNumber>
    </recommendedName>
</protein>
<dbReference type="Gene3D" id="3.30.70.890">
    <property type="entry name" value="GHMP kinase, C-terminal domain"/>
    <property type="match status" value="1"/>
</dbReference>
<keyword evidence="12" id="KW-1185">Reference proteome</keyword>
<dbReference type="InterPro" id="IPR014721">
    <property type="entry name" value="Ribsml_uS5_D2-typ_fold_subgr"/>
</dbReference>
<feature type="domain" description="Nucleotidyl transferase" evidence="10">
    <location>
        <begin position="355"/>
        <end position="639"/>
    </location>
</feature>
<evidence type="ECO:0000313" key="12">
    <source>
        <dbReference type="Proteomes" id="UP000628463"/>
    </source>
</evidence>
<dbReference type="InterPro" id="IPR005771">
    <property type="entry name" value="GalU_uridylyltTrfase_bac/arc"/>
</dbReference>
<sequence>MEKTLKLFVPGRLCLFGEHSDWASLHRVMNSAIVPGHAIVTGVEQGIYATVSMADKFIVESELASFKNESFECEMDSKKLRETAQEGGFFSYVAGVASYVIDHYRVKGLRIHIDEMDLPIKSGLSSSAAICVLVARAFNEMYELQLNTMGEMNIAFYGEQRTPSRCGRLDQACAFGVMPVNMTFDGNEVFVDKIKVKKPLYWVFSELNGSKDTVKILSDLNKCYPFAETEIEKNVQKALGIENEKLIAKATKAIESGDAEQVGSLMVEAQNMFDSMVAPASPKELAAPQLHKVLNDENIKKYTYGAKGVGSQGDGSVQFLAKDEQSQAELIKYIKDEYNMDGFTLTLKPEKKVRKAIIPVAGFGTRLYPETRAIKKEFFPIIDKDGYVKPVIMNLLEQLEASGIEEICLVIGEEEQSQYDAFFSPLSQEHISKLSEEKRAYEEKILEIGKKITYVYQKERKGFGHAVYQCREFAGNEPVLLLLGDMIYQSFEERTCSLQLIEAYEECGKTMISMQDVPLEKVSRYGIMCGKWENSNENLLKITQMVEKPDVNYAKDCLRVKTKNDGDKYYCAYGQYILTPEVFEVLEYNIDNNITTKGEIQLTDALDKVRETSGIMGFVFNGKVFDVGTPEMYRDTIMNYGM</sequence>
<keyword evidence="5" id="KW-0547">Nucleotide-binding</keyword>
<evidence type="ECO:0000259" key="10">
    <source>
        <dbReference type="Pfam" id="PF00483"/>
    </source>
</evidence>
<dbReference type="SUPFAM" id="SSF54211">
    <property type="entry name" value="Ribosomal protein S5 domain 2-like"/>
    <property type="match status" value="1"/>
</dbReference>
<name>A0ABR7G1U2_9FIRM</name>
<evidence type="ECO:0000256" key="2">
    <source>
        <dbReference type="ARBA" id="ARBA00012415"/>
    </source>
</evidence>
<comment type="similarity">
    <text evidence="1">Belongs to the UDPGP type 2 family.</text>
</comment>
<dbReference type="EC" id="2.7.7.9" evidence="2"/>
<evidence type="ECO:0000256" key="5">
    <source>
        <dbReference type="ARBA" id="ARBA00022741"/>
    </source>
</evidence>
<evidence type="ECO:0000256" key="8">
    <source>
        <dbReference type="ARBA" id="ARBA00048128"/>
    </source>
</evidence>
<evidence type="ECO:0000256" key="6">
    <source>
        <dbReference type="ARBA" id="ARBA00022777"/>
    </source>
</evidence>
<proteinExistence type="inferred from homology"/>
<comment type="catalytic activity">
    <reaction evidence="8">
        <text>alpha-D-glucose 1-phosphate + UTP + H(+) = UDP-alpha-D-glucose + diphosphate</text>
        <dbReference type="Rhea" id="RHEA:19889"/>
        <dbReference type="ChEBI" id="CHEBI:15378"/>
        <dbReference type="ChEBI" id="CHEBI:33019"/>
        <dbReference type="ChEBI" id="CHEBI:46398"/>
        <dbReference type="ChEBI" id="CHEBI:58601"/>
        <dbReference type="ChEBI" id="CHEBI:58885"/>
        <dbReference type="EC" id="2.7.7.9"/>
    </reaction>
</comment>
<evidence type="ECO:0000313" key="11">
    <source>
        <dbReference type="EMBL" id="MBC5681402.1"/>
    </source>
</evidence>
<keyword evidence="4" id="KW-0548">Nucleotidyltransferase</keyword>
<dbReference type="PANTHER" id="PTHR43197:SF1">
    <property type="entry name" value="UTP--GLUCOSE-1-PHOSPHATE URIDYLYLTRANSFERASE"/>
    <property type="match status" value="1"/>
</dbReference>
<dbReference type="Gene3D" id="3.30.230.10">
    <property type="match status" value="1"/>
</dbReference>
<evidence type="ECO:0000256" key="3">
    <source>
        <dbReference type="ARBA" id="ARBA00022679"/>
    </source>
</evidence>
<evidence type="ECO:0000256" key="7">
    <source>
        <dbReference type="ARBA" id="ARBA00022840"/>
    </source>
</evidence>
<dbReference type="InterPro" id="IPR005835">
    <property type="entry name" value="NTP_transferase_dom"/>
</dbReference>
<evidence type="ECO:0000256" key="4">
    <source>
        <dbReference type="ARBA" id="ARBA00022695"/>
    </source>
</evidence>